<protein>
    <recommendedName>
        <fullName evidence="4">Holin</fullName>
    </recommendedName>
</protein>
<name>C2CFV1_9FIRM</name>
<organism evidence="2 3">
    <name type="scientific">Anaerococcus tetradius ATCC 35098</name>
    <dbReference type="NCBI Taxonomy" id="525255"/>
    <lineage>
        <taxon>Bacteria</taxon>
        <taxon>Bacillati</taxon>
        <taxon>Bacillota</taxon>
        <taxon>Tissierellia</taxon>
        <taxon>Tissierellales</taxon>
        <taxon>Peptoniphilaceae</taxon>
        <taxon>Anaerococcus</taxon>
    </lineage>
</organism>
<keyword evidence="1" id="KW-0812">Transmembrane</keyword>
<evidence type="ECO:0000313" key="2">
    <source>
        <dbReference type="EMBL" id="EEI83479.1"/>
    </source>
</evidence>
<dbReference type="Proteomes" id="UP000003744">
    <property type="component" value="Unassembled WGS sequence"/>
</dbReference>
<keyword evidence="1" id="KW-1133">Transmembrane helix</keyword>
<comment type="caution">
    <text evidence="2">The sequence shown here is derived from an EMBL/GenBank/DDBJ whole genome shotgun (WGS) entry which is preliminary data.</text>
</comment>
<dbReference type="InterPro" id="IPR031612">
    <property type="entry name" value="Phage_holin_Dp1"/>
</dbReference>
<dbReference type="EMBL" id="ACGC01000014">
    <property type="protein sequence ID" value="EEI83479.1"/>
    <property type="molecule type" value="Genomic_DNA"/>
</dbReference>
<evidence type="ECO:0000256" key="1">
    <source>
        <dbReference type="SAM" id="Phobius"/>
    </source>
</evidence>
<dbReference type="HOGENOM" id="CLU_178284_1_0_9"/>
<proteinExistence type="predicted"/>
<evidence type="ECO:0008006" key="4">
    <source>
        <dbReference type="Google" id="ProtNLM"/>
    </source>
</evidence>
<evidence type="ECO:0000313" key="3">
    <source>
        <dbReference type="Proteomes" id="UP000003744"/>
    </source>
</evidence>
<feature type="transmembrane region" description="Helical" evidence="1">
    <location>
        <begin position="12"/>
        <end position="35"/>
    </location>
</feature>
<dbReference type="AlphaFoldDB" id="C2CFV1"/>
<dbReference type="RefSeq" id="WP_004836057.1">
    <property type="nucleotide sequence ID" value="NZ_GG666295.1"/>
</dbReference>
<dbReference type="eggNOG" id="ENOG5030GNM">
    <property type="taxonomic scope" value="Bacteria"/>
</dbReference>
<gene>
    <name evidence="2" type="ORF">HMPREF0077_0361</name>
</gene>
<dbReference type="Pfam" id="PF16938">
    <property type="entry name" value="Phage_holin_Dp1"/>
    <property type="match status" value="1"/>
</dbReference>
<keyword evidence="1" id="KW-0472">Membrane</keyword>
<sequence>MIFKNDKTYDTLKTISLIAIPVSTFIIAILGAYNYGHVERVTAVLAAVNALLGALVKISSEAYKKDQE</sequence>
<accession>C2CFV1</accession>
<reference evidence="2 3" key="1">
    <citation type="submission" date="2009-01" db="EMBL/GenBank/DDBJ databases">
        <authorList>
            <person name="Qin X."/>
            <person name="Bachman B."/>
            <person name="Battles P."/>
            <person name="Bell A."/>
            <person name="Bess C."/>
            <person name="Bickham C."/>
            <person name="Chaboub L."/>
            <person name="Chen D."/>
            <person name="Coyle M."/>
            <person name="Deiros D.R."/>
            <person name="Dinh H."/>
            <person name="Forbes L."/>
            <person name="Fowler G."/>
            <person name="Francisco L."/>
            <person name="Fu Q."/>
            <person name="Gubbala S."/>
            <person name="Hale W."/>
            <person name="Han Y."/>
            <person name="Hemphill L."/>
            <person name="Highlander S.K."/>
            <person name="Hirani K."/>
            <person name="Hogues M."/>
            <person name="Jackson L."/>
            <person name="Jakkamsetti A."/>
            <person name="Javaid M."/>
            <person name="Jiang H."/>
            <person name="Korchina V."/>
            <person name="Kovar C."/>
            <person name="Lara F."/>
            <person name="Lee S."/>
            <person name="Mata R."/>
            <person name="Mathew T."/>
            <person name="Moen C."/>
            <person name="Morales K."/>
            <person name="Munidasa M."/>
            <person name="Nazareth L."/>
            <person name="Ngo R."/>
            <person name="Nguyen L."/>
            <person name="Okwuonu G."/>
            <person name="Ongeri F."/>
            <person name="Patil S."/>
            <person name="Petrosino J."/>
            <person name="Pham C."/>
            <person name="Pham P."/>
            <person name="Pu L.-L."/>
            <person name="Puazo M."/>
            <person name="Raj R."/>
            <person name="Reid J."/>
            <person name="Rouhana J."/>
            <person name="Saada N."/>
            <person name="Shang Y."/>
            <person name="Simmons D."/>
            <person name="Thornton R."/>
            <person name="Warren J."/>
            <person name="Weissenberger G."/>
            <person name="Zhang J."/>
            <person name="Zhang L."/>
            <person name="Zhou C."/>
            <person name="Zhu D."/>
            <person name="Muzny D."/>
            <person name="Worley K."/>
            <person name="Gibbs R."/>
        </authorList>
    </citation>
    <scope>NUCLEOTIDE SEQUENCE [LARGE SCALE GENOMIC DNA]</scope>
    <source>
        <strain evidence="2 3">ATCC 35098</strain>
    </source>
</reference>